<evidence type="ECO:0000259" key="9">
    <source>
        <dbReference type="Pfam" id="PF14738"/>
    </source>
</evidence>
<evidence type="ECO:0000313" key="11">
    <source>
        <dbReference type="Proteomes" id="UP001152803"/>
    </source>
</evidence>
<comment type="similarity">
    <text evidence="5">Belongs to the CFAP91 family.</text>
</comment>
<dbReference type="PANTHER" id="PTHR22455:SF10">
    <property type="entry name" value="CILIA- AND FLAGELLA-ASSOCIATED PROTEIN 91"/>
    <property type="match status" value="1"/>
</dbReference>
<protein>
    <recommendedName>
        <fullName evidence="6">Cilia- and flagella-associated protein 91</fullName>
    </recommendedName>
</protein>
<evidence type="ECO:0000256" key="1">
    <source>
        <dbReference type="ARBA" id="ARBA00004430"/>
    </source>
</evidence>
<feature type="coiled-coil region" evidence="7">
    <location>
        <begin position="335"/>
        <end position="362"/>
    </location>
</feature>
<dbReference type="GO" id="GO:0005930">
    <property type="term" value="C:axoneme"/>
    <property type="evidence" value="ECO:0007669"/>
    <property type="project" value="UniProtKB-SubCell"/>
</dbReference>
<evidence type="ECO:0000256" key="3">
    <source>
        <dbReference type="ARBA" id="ARBA00023212"/>
    </source>
</evidence>
<keyword evidence="11" id="KW-1185">Reference proteome</keyword>
<dbReference type="InterPro" id="IPR026720">
    <property type="entry name" value="CFAP91"/>
</dbReference>
<accession>A0A9Q1DWE3</accession>
<dbReference type="AlphaFoldDB" id="A0A9Q1DWE3"/>
<proteinExistence type="inferred from homology"/>
<evidence type="ECO:0000256" key="2">
    <source>
        <dbReference type="ARBA" id="ARBA00022490"/>
    </source>
</evidence>
<organism evidence="10 11">
    <name type="scientific">Conger conger</name>
    <name type="common">Conger eel</name>
    <name type="synonym">Muraena conger</name>
    <dbReference type="NCBI Taxonomy" id="82655"/>
    <lineage>
        <taxon>Eukaryota</taxon>
        <taxon>Metazoa</taxon>
        <taxon>Chordata</taxon>
        <taxon>Craniata</taxon>
        <taxon>Vertebrata</taxon>
        <taxon>Euteleostomi</taxon>
        <taxon>Actinopterygii</taxon>
        <taxon>Neopterygii</taxon>
        <taxon>Teleostei</taxon>
        <taxon>Anguilliformes</taxon>
        <taxon>Congridae</taxon>
        <taxon>Conger</taxon>
    </lineage>
</organism>
<feature type="domain" description="CFAP91" evidence="9">
    <location>
        <begin position="81"/>
        <end position="153"/>
    </location>
</feature>
<feature type="region of interest" description="Disordered" evidence="8">
    <location>
        <begin position="13"/>
        <end position="60"/>
    </location>
</feature>
<evidence type="ECO:0000256" key="4">
    <source>
        <dbReference type="ARBA" id="ARBA00023273"/>
    </source>
</evidence>
<gene>
    <name evidence="10" type="ORF">COCON_G00055940</name>
</gene>
<dbReference type="EMBL" id="JAFJMO010000003">
    <property type="protein sequence ID" value="KAJ8283075.1"/>
    <property type="molecule type" value="Genomic_DNA"/>
</dbReference>
<sequence length="455" mass="52605">MAHRKNCLLASPFALDGSETAKADQERPGTSQNTVHCQTEYRESETQTDPYTPKYMPRPGTPPDVLSLASLKTDDITQRARMIERERWSYRERAIQKEHDARLQQLTQQLFERETQWQHNNLKRLESHFAPRYQEMAARIEKLQKNYCSFLRRLENSRRGVGGVPDKRATMKEYSAQVQRMCGPRPHKSQTPELNALLQAVKAKYLGSYEGLLDLEANIPSSVTELCIKAPTPKTFKGFLKRSDRQELSLMRIHETLKVEKLNVEKLNVEKLNAEKKPSRFLRPLQKPRLVPEHLPEDDEEDDLPVIFLQKALKGMSNMIMMSEEKERRKDLIQELRSTHALQQEEQELQQAEKQNILALQRQRELHSLGTKKTRRAKDLSAQPIETHRAATAGKHTIRAVPRQPQPKPVQSDMPYEPGALAWTRGSRDTTPHSITHNPRCSKRRWGGNEAEPDQ</sequence>
<comment type="subcellular location">
    <subcellularLocation>
        <location evidence="1">Cytoplasm</location>
        <location evidence="1">Cytoskeleton</location>
        <location evidence="1">Cilium axoneme</location>
    </subcellularLocation>
</comment>
<comment type="caution">
    <text evidence="10">The sequence shown here is derived from an EMBL/GenBank/DDBJ whole genome shotgun (WGS) entry which is preliminary data.</text>
</comment>
<name>A0A9Q1DWE3_CONCO</name>
<dbReference type="OrthoDB" id="567787at2759"/>
<reference evidence="10" key="1">
    <citation type="journal article" date="2023" name="Science">
        <title>Genome structures resolve the early diversification of teleost fishes.</title>
        <authorList>
            <person name="Parey E."/>
            <person name="Louis A."/>
            <person name="Montfort J."/>
            <person name="Bouchez O."/>
            <person name="Roques C."/>
            <person name="Iampietro C."/>
            <person name="Lluch J."/>
            <person name="Castinel A."/>
            <person name="Donnadieu C."/>
            <person name="Desvignes T."/>
            <person name="Floi Bucao C."/>
            <person name="Jouanno E."/>
            <person name="Wen M."/>
            <person name="Mejri S."/>
            <person name="Dirks R."/>
            <person name="Jansen H."/>
            <person name="Henkel C."/>
            <person name="Chen W.J."/>
            <person name="Zahm M."/>
            <person name="Cabau C."/>
            <person name="Klopp C."/>
            <person name="Thompson A.W."/>
            <person name="Robinson-Rechavi M."/>
            <person name="Braasch I."/>
            <person name="Lecointre G."/>
            <person name="Bobe J."/>
            <person name="Postlethwait J.H."/>
            <person name="Berthelot C."/>
            <person name="Roest Crollius H."/>
            <person name="Guiguen Y."/>
        </authorList>
    </citation>
    <scope>NUCLEOTIDE SEQUENCE</scope>
    <source>
        <strain evidence="10">Concon-B</strain>
    </source>
</reference>
<keyword evidence="3" id="KW-0206">Cytoskeleton</keyword>
<dbReference type="PANTHER" id="PTHR22455">
    <property type="entry name" value="CILIA- AND FLAGELLA-ASSOCIATED PROTEIN 91"/>
    <property type="match status" value="1"/>
</dbReference>
<feature type="domain" description="CFAP91" evidence="9">
    <location>
        <begin position="38"/>
        <end position="74"/>
    </location>
</feature>
<feature type="compositionally biased region" description="Polar residues" evidence="8">
    <location>
        <begin position="28"/>
        <end position="37"/>
    </location>
</feature>
<dbReference type="InterPro" id="IPR032840">
    <property type="entry name" value="CFAP91_dom"/>
</dbReference>
<evidence type="ECO:0000313" key="10">
    <source>
        <dbReference type="EMBL" id="KAJ8283075.1"/>
    </source>
</evidence>
<keyword evidence="4" id="KW-0966">Cell projection</keyword>
<feature type="region of interest" description="Disordered" evidence="8">
    <location>
        <begin position="366"/>
        <end position="455"/>
    </location>
</feature>
<evidence type="ECO:0000256" key="6">
    <source>
        <dbReference type="ARBA" id="ARBA00029555"/>
    </source>
</evidence>
<keyword evidence="2" id="KW-0963">Cytoplasm</keyword>
<evidence type="ECO:0000256" key="5">
    <source>
        <dbReference type="ARBA" id="ARBA00029468"/>
    </source>
</evidence>
<evidence type="ECO:0000256" key="8">
    <source>
        <dbReference type="SAM" id="MobiDB-lite"/>
    </source>
</evidence>
<keyword evidence="7" id="KW-0175">Coiled coil</keyword>
<evidence type="ECO:0000256" key="7">
    <source>
        <dbReference type="SAM" id="Coils"/>
    </source>
</evidence>
<dbReference type="Proteomes" id="UP001152803">
    <property type="component" value="Unassembled WGS sequence"/>
</dbReference>
<dbReference type="Pfam" id="PF14738">
    <property type="entry name" value="CFAP91"/>
    <property type="match status" value="2"/>
</dbReference>